<dbReference type="GO" id="GO:0009307">
    <property type="term" value="P:DNA restriction-modification system"/>
    <property type="evidence" value="ECO:0007669"/>
    <property type="project" value="UniProtKB-KW"/>
</dbReference>
<gene>
    <name evidence="5" type="ORF">DB32_007166</name>
</gene>
<dbReference type="Pfam" id="PF01420">
    <property type="entry name" value="Methylase_S"/>
    <property type="match status" value="1"/>
</dbReference>
<proteinExistence type="inferred from homology"/>
<keyword evidence="3" id="KW-0238">DNA-binding</keyword>
<dbReference type="InterPro" id="IPR052021">
    <property type="entry name" value="Type-I_RS_S_subunit"/>
</dbReference>
<dbReference type="GO" id="GO:0003677">
    <property type="term" value="F:DNA binding"/>
    <property type="evidence" value="ECO:0007669"/>
    <property type="project" value="UniProtKB-KW"/>
</dbReference>
<dbReference type="KEGG" id="samy:DB32_007166"/>
<evidence type="ECO:0000313" key="6">
    <source>
        <dbReference type="Proteomes" id="UP000034883"/>
    </source>
</evidence>
<keyword evidence="6" id="KW-1185">Reference proteome</keyword>
<reference evidence="5 6" key="1">
    <citation type="submission" date="2015-03" db="EMBL/GenBank/DDBJ databases">
        <title>Genome assembly of Sandaracinus amylolyticus DSM 53668.</title>
        <authorList>
            <person name="Sharma G."/>
            <person name="Subramanian S."/>
        </authorList>
    </citation>
    <scope>NUCLEOTIDE SEQUENCE [LARGE SCALE GENOMIC DNA]</scope>
    <source>
        <strain evidence="5 6">DSM 53668</strain>
    </source>
</reference>
<accession>A0A0F6W8D5</accession>
<comment type="similarity">
    <text evidence="1">Belongs to the type-I restriction system S methylase family.</text>
</comment>
<evidence type="ECO:0000256" key="2">
    <source>
        <dbReference type="ARBA" id="ARBA00022747"/>
    </source>
</evidence>
<name>A0A0F6W8D5_9BACT</name>
<sequence length="397" mass="43402">MLVRLVDHSNGWNGNYVFVSESAFRFLRKSEVAPGDVIVANVGANAGTVFRAPRLPYPMTLGPNAVLCRPDRQILLRDFLYYFLSSPPGQDLLRSIVSGSAQPKFNKTDLRNAAVPAPSLPQQRAIAAVLGALDDKIDLNRRMSETLEETARALFKSWFVDFDPVRAKAEGRQPFGMDAATAALFPASFDDSETGEVPKGWAVDALDGIASFLNGLALQKFPPIEGRPVLPVIKIAQLRAGAPNERELADAAVPAQYVIEDGDLLFSWSGSLLVDVWCGGRGALNQHLFKVTSDRCPKWFFKGWLDHHLPSFQAIAADKATTMGHIQRRHLTEAKVAIPPQAVITAAGGTFEPMLARAVSSRVESRTLAELRDYLLPKLLSGEVRMRDAEKLVGEAT</sequence>
<evidence type="ECO:0000256" key="3">
    <source>
        <dbReference type="ARBA" id="ARBA00023125"/>
    </source>
</evidence>
<keyword evidence="2" id="KW-0680">Restriction system</keyword>
<dbReference type="InterPro" id="IPR000055">
    <property type="entry name" value="Restrct_endonuc_typeI_TRD"/>
</dbReference>
<evidence type="ECO:0000256" key="1">
    <source>
        <dbReference type="ARBA" id="ARBA00010923"/>
    </source>
</evidence>
<feature type="domain" description="Type I restriction modification DNA specificity" evidence="4">
    <location>
        <begin position="29"/>
        <end position="148"/>
    </location>
</feature>
<dbReference type="STRING" id="927083.DB32_007166"/>
<dbReference type="REBASE" id="109990">
    <property type="entry name" value="S.Sam53668ORF7167P"/>
</dbReference>
<dbReference type="AlphaFoldDB" id="A0A0F6W8D5"/>
<dbReference type="Gene3D" id="3.90.220.20">
    <property type="entry name" value="DNA methylase specificity domains"/>
    <property type="match status" value="2"/>
</dbReference>
<evidence type="ECO:0000259" key="4">
    <source>
        <dbReference type="Pfam" id="PF01420"/>
    </source>
</evidence>
<organism evidence="5 6">
    <name type="scientific">Sandaracinus amylolyticus</name>
    <dbReference type="NCBI Taxonomy" id="927083"/>
    <lineage>
        <taxon>Bacteria</taxon>
        <taxon>Pseudomonadati</taxon>
        <taxon>Myxococcota</taxon>
        <taxon>Polyangia</taxon>
        <taxon>Polyangiales</taxon>
        <taxon>Sandaracinaceae</taxon>
        <taxon>Sandaracinus</taxon>
    </lineage>
</organism>
<dbReference type="EMBL" id="CP011125">
    <property type="protein sequence ID" value="AKF10017.1"/>
    <property type="molecule type" value="Genomic_DNA"/>
</dbReference>
<dbReference type="PANTHER" id="PTHR30408:SF13">
    <property type="entry name" value="TYPE I RESTRICTION ENZYME HINDI SPECIFICITY SUBUNIT"/>
    <property type="match status" value="1"/>
</dbReference>
<dbReference type="InterPro" id="IPR044946">
    <property type="entry name" value="Restrct_endonuc_typeI_TRD_sf"/>
</dbReference>
<dbReference type="PANTHER" id="PTHR30408">
    <property type="entry name" value="TYPE-1 RESTRICTION ENZYME ECOKI SPECIFICITY PROTEIN"/>
    <property type="match status" value="1"/>
</dbReference>
<protein>
    <submittedName>
        <fullName evidence="5">Type I restriction-modification system, specificity subunit S</fullName>
    </submittedName>
</protein>
<dbReference type="Proteomes" id="UP000034883">
    <property type="component" value="Chromosome"/>
</dbReference>
<evidence type="ECO:0000313" key="5">
    <source>
        <dbReference type="EMBL" id="AKF10017.1"/>
    </source>
</evidence>
<dbReference type="SUPFAM" id="SSF116734">
    <property type="entry name" value="DNA methylase specificity domain"/>
    <property type="match status" value="2"/>
</dbReference>